<dbReference type="KEGG" id="stax:MC45_18335"/>
<reference evidence="1 2" key="1">
    <citation type="submission" date="2014-09" db="EMBL/GenBank/DDBJ databases">
        <title>Using Illumina technology Improving SMRT sequencing Genome Assembly by RASTools.</title>
        <authorList>
            <person name="Zhou Y."/>
            <person name="Ma T."/>
            <person name="Liu T."/>
        </authorList>
    </citation>
    <scope>NUCLEOTIDE SEQUENCE [LARGE SCALE GENOMIC DNA]</scope>
    <source>
        <strain evidence="1 2">ATCC 55669</strain>
        <plasmid evidence="2">Plasmid STP2</plasmid>
    </source>
</reference>
<evidence type="ECO:0000313" key="1">
    <source>
        <dbReference type="EMBL" id="AIT08506.1"/>
    </source>
</evidence>
<dbReference type="HOGENOM" id="CLU_2398086_0_0_5"/>
<sequence length="93" mass="10371">MAATRVTVFDEVRLPKGDEGWVLCFQWGRYDYGDGEFQRGYRFIWRRPDGSLQPARGQARIPTIADIETLIGMARDAGWGDHDGDAEGHGASA</sequence>
<dbReference type="AlphaFoldDB" id="A0A097ELR2"/>
<geneLocation type="plasmid" evidence="1 2">
    <name>STP2</name>
</geneLocation>
<proteinExistence type="predicted"/>
<keyword evidence="1" id="KW-0614">Plasmid</keyword>
<accession>A0A097ELR2</accession>
<keyword evidence="2" id="KW-1185">Reference proteome</keyword>
<organism evidence="1 2">
    <name type="scientific">Sphingomonas taxi</name>
    <dbReference type="NCBI Taxonomy" id="1549858"/>
    <lineage>
        <taxon>Bacteria</taxon>
        <taxon>Pseudomonadati</taxon>
        <taxon>Pseudomonadota</taxon>
        <taxon>Alphaproteobacteria</taxon>
        <taxon>Sphingomonadales</taxon>
        <taxon>Sphingomonadaceae</taxon>
        <taxon>Sphingomonas</taxon>
    </lineage>
</organism>
<name>A0A097ELR2_9SPHN</name>
<evidence type="ECO:0000313" key="2">
    <source>
        <dbReference type="Proteomes" id="UP000033200"/>
    </source>
</evidence>
<protein>
    <submittedName>
        <fullName evidence="1">Uncharacterized protein</fullName>
    </submittedName>
</protein>
<dbReference type="Proteomes" id="UP000033200">
    <property type="component" value="Plasmid STP2"/>
</dbReference>
<dbReference type="eggNOG" id="ENOG50335SZ">
    <property type="taxonomic scope" value="Bacteria"/>
</dbReference>
<dbReference type="EMBL" id="CP009573">
    <property type="protein sequence ID" value="AIT08506.1"/>
    <property type="molecule type" value="Genomic_DNA"/>
</dbReference>
<gene>
    <name evidence="1" type="ORF">MC45_18335</name>
</gene>